<sequence>MAGFSGKGGSEGGRNQKFDIKAYHGAKSWAGHVSKALALAYPDFTVTMQDRPEAISAAAKLSGLPRNLSFKPHDFFSPQTLHGADAYFLRHILHNWPQAEAVSILSALVPALKPGARVLVSEFLMPGAAQRGRSLLDDKLIRQIDLQMMDVYNSKERTAEDFAALFRMAGEKLRFVAKYQLPGDQESCIFEAVYDDDDGAP</sequence>
<protein>
    <submittedName>
        <fullName evidence="5">Uu.00g073270.m01.CDS01</fullName>
    </submittedName>
</protein>
<dbReference type="PANTHER" id="PTHR43712">
    <property type="entry name" value="PUTATIVE (AFU_ORTHOLOGUE AFUA_4G14580)-RELATED"/>
    <property type="match status" value="1"/>
</dbReference>
<dbReference type="InterPro" id="IPR016461">
    <property type="entry name" value="COMT-like"/>
</dbReference>
<evidence type="ECO:0000313" key="5">
    <source>
        <dbReference type="EMBL" id="CAJ2511702.1"/>
    </source>
</evidence>
<dbReference type="PANTHER" id="PTHR43712:SF5">
    <property type="entry name" value="O-METHYLTRANSFERASE ASQN-RELATED"/>
    <property type="match status" value="1"/>
</dbReference>
<dbReference type="GO" id="GO:0032259">
    <property type="term" value="P:methylation"/>
    <property type="evidence" value="ECO:0007669"/>
    <property type="project" value="UniProtKB-KW"/>
</dbReference>
<evidence type="ECO:0000259" key="4">
    <source>
        <dbReference type="Pfam" id="PF00891"/>
    </source>
</evidence>
<evidence type="ECO:0000256" key="3">
    <source>
        <dbReference type="ARBA" id="ARBA00022691"/>
    </source>
</evidence>
<keyword evidence="3" id="KW-0949">S-adenosyl-L-methionine</keyword>
<evidence type="ECO:0000256" key="1">
    <source>
        <dbReference type="ARBA" id="ARBA00022603"/>
    </source>
</evidence>
<dbReference type="EMBL" id="CAUWAG010000018">
    <property type="protein sequence ID" value="CAJ2511702.1"/>
    <property type="molecule type" value="Genomic_DNA"/>
</dbReference>
<dbReference type="GO" id="GO:0008171">
    <property type="term" value="F:O-methyltransferase activity"/>
    <property type="evidence" value="ECO:0007669"/>
    <property type="project" value="InterPro"/>
</dbReference>
<comment type="caution">
    <text evidence="5">The sequence shown here is derived from an EMBL/GenBank/DDBJ whole genome shotgun (WGS) entry which is preliminary data.</text>
</comment>
<keyword evidence="1" id="KW-0489">Methyltransferase</keyword>
<dbReference type="SUPFAM" id="SSF53335">
    <property type="entry name" value="S-adenosyl-L-methionine-dependent methyltransferases"/>
    <property type="match status" value="1"/>
</dbReference>
<feature type="domain" description="O-methyltransferase C-terminal" evidence="4">
    <location>
        <begin position="31"/>
        <end position="170"/>
    </location>
</feature>
<dbReference type="InterPro" id="IPR001077">
    <property type="entry name" value="COMT_C"/>
</dbReference>
<evidence type="ECO:0000313" key="6">
    <source>
        <dbReference type="Proteomes" id="UP001295740"/>
    </source>
</evidence>
<dbReference type="Proteomes" id="UP001295740">
    <property type="component" value="Unassembled WGS sequence"/>
</dbReference>
<keyword evidence="6" id="KW-1185">Reference proteome</keyword>
<dbReference type="PROSITE" id="PS51683">
    <property type="entry name" value="SAM_OMT_II"/>
    <property type="match status" value="1"/>
</dbReference>
<keyword evidence="2" id="KW-0808">Transferase</keyword>
<reference evidence="5" key="1">
    <citation type="submission" date="2023-10" db="EMBL/GenBank/DDBJ databases">
        <authorList>
            <person name="Hackl T."/>
        </authorList>
    </citation>
    <scope>NUCLEOTIDE SEQUENCE</scope>
</reference>
<dbReference type="Gene3D" id="3.40.50.150">
    <property type="entry name" value="Vaccinia Virus protein VP39"/>
    <property type="match status" value="1"/>
</dbReference>
<accession>A0AAI8YLJ0</accession>
<dbReference type="InterPro" id="IPR029063">
    <property type="entry name" value="SAM-dependent_MTases_sf"/>
</dbReference>
<name>A0AAI8YLJ0_9PEZI</name>
<proteinExistence type="predicted"/>
<evidence type="ECO:0000256" key="2">
    <source>
        <dbReference type="ARBA" id="ARBA00022679"/>
    </source>
</evidence>
<organism evidence="5 6">
    <name type="scientific">Anthostomella pinea</name>
    <dbReference type="NCBI Taxonomy" id="933095"/>
    <lineage>
        <taxon>Eukaryota</taxon>
        <taxon>Fungi</taxon>
        <taxon>Dikarya</taxon>
        <taxon>Ascomycota</taxon>
        <taxon>Pezizomycotina</taxon>
        <taxon>Sordariomycetes</taxon>
        <taxon>Xylariomycetidae</taxon>
        <taxon>Xylariales</taxon>
        <taxon>Xylariaceae</taxon>
        <taxon>Anthostomella</taxon>
    </lineage>
</organism>
<dbReference type="Pfam" id="PF00891">
    <property type="entry name" value="Methyltransf_2"/>
    <property type="match status" value="1"/>
</dbReference>
<dbReference type="AlphaFoldDB" id="A0AAI8YLJ0"/>
<gene>
    <name evidence="5" type="ORF">KHLLAP_LOCUS12170</name>
</gene>